<dbReference type="Pfam" id="PF01738">
    <property type="entry name" value="DLH"/>
    <property type="match status" value="1"/>
</dbReference>
<dbReference type="PANTHER" id="PTHR17630">
    <property type="entry name" value="DIENELACTONE HYDROLASE"/>
    <property type="match status" value="1"/>
</dbReference>
<evidence type="ECO:0000259" key="1">
    <source>
        <dbReference type="Pfam" id="PF01738"/>
    </source>
</evidence>
<dbReference type="SUPFAM" id="SSF53474">
    <property type="entry name" value="alpha/beta-Hydrolases"/>
    <property type="match status" value="1"/>
</dbReference>
<proteinExistence type="predicted"/>
<organism evidence="2 3">
    <name type="scientific">Pholiota conissans</name>
    <dbReference type="NCBI Taxonomy" id="109636"/>
    <lineage>
        <taxon>Eukaryota</taxon>
        <taxon>Fungi</taxon>
        <taxon>Dikarya</taxon>
        <taxon>Basidiomycota</taxon>
        <taxon>Agaricomycotina</taxon>
        <taxon>Agaricomycetes</taxon>
        <taxon>Agaricomycetidae</taxon>
        <taxon>Agaricales</taxon>
        <taxon>Agaricineae</taxon>
        <taxon>Strophariaceae</taxon>
        <taxon>Pholiota</taxon>
    </lineage>
</organism>
<keyword evidence="3" id="KW-1185">Reference proteome</keyword>
<gene>
    <name evidence="2" type="ORF">BDN70DRAFT_885324</name>
</gene>
<dbReference type="AlphaFoldDB" id="A0A9P5YRZ2"/>
<dbReference type="EMBL" id="MU155403">
    <property type="protein sequence ID" value="KAF9473998.1"/>
    <property type="molecule type" value="Genomic_DNA"/>
</dbReference>
<dbReference type="Proteomes" id="UP000807469">
    <property type="component" value="Unassembled WGS sequence"/>
</dbReference>
<protein>
    <submittedName>
        <fullName evidence="2">Alpha/beta-hydrolase</fullName>
    </submittedName>
</protein>
<evidence type="ECO:0000313" key="2">
    <source>
        <dbReference type="EMBL" id="KAF9473998.1"/>
    </source>
</evidence>
<dbReference type="PANTHER" id="PTHR17630:SF44">
    <property type="entry name" value="PROTEIN AIM2"/>
    <property type="match status" value="1"/>
</dbReference>
<sequence length="276" mass="30933">MSCPKCQEGFELPGEPLGTIEKDFNNAYYSPAPSRETPSKEAILFFTDGFGLPLKNCKIMADNFAKRLNCDVWIPDYFDGKPLVPASNLRAPDHAGAKMSIMDWVKFVLATIPHIPAFIRSRPSVADMRVLALIDLLKEKKKYEKLGATGYCYGGSTSVRFSTTDYIDTAVISHPGPFSIDLVEKIRVPTSWACAEVDIFWSHDKRMKAEAILSARKAKDGGASMEYEFIDYKGTAHGFAARPNLKRPEIKQAHEEAFEQAVKWFQKTLLVHETSQ</sequence>
<reference evidence="2" key="1">
    <citation type="submission" date="2020-11" db="EMBL/GenBank/DDBJ databases">
        <authorList>
            <consortium name="DOE Joint Genome Institute"/>
            <person name="Ahrendt S."/>
            <person name="Riley R."/>
            <person name="Andreopoulos W."/>
            <person name="Labutti K."/>
            <person name="Pangilinan J."/>
            <person name="Ruiz-Duenas F.J."/>
            <person name="Barrasa J.M."/>
            <person name="Sanchez-Garcia M."/>
            <person name="Camarero S."/>
            <person name="Miyauchi S."/>
            <person name="Serrano A."/>
            <person name="Linde D."/>
            <person name="Babiker R."/>
            <person name="Drula E."/>
            <person name="Ayuso-Fernandez I."/>
            <person name="Pacheco R."/>
            <person name="Padilla G."/>
            <person name="Ferreira P."/>
            <person name="Barriuso J."/>
            <person name="Kellner H."/>
            <person name="Castanera R."/>
            <person name="Alfaro M."/>
            <person name="Ramirez L."/>
            <person name="Pisabarro A.G."/>
            <person name="Kuo A."/>
            <person name="Tritt A."/>
            <person name="Lipzen A."/>
            <person name="He G."/>
            <person name="Yan M."/>
            <person name="Ng V."/>
            <person name="Cullen D."/>
            <person name="Martin F."/>
            <person name="Rosso M.-N."/>
            <person name="Henrissat B."/>
            <person name="Hibbett D."/>
            <person name="Martinez A.T."/>
            <person name="Grigoriev I.V."/>
        </authorList>
    </citation>
    <scope>NUCLEOTIDE SEQUENCE</scope>
    <source>
        <strain evidence="2">CIRM-BRFM 674</strain>
    </source>
</reference>
<feature type="domain" description="Dienelactone hydrolase" evidence="1">
    <location>
        <begin position="39"/>
        <end position="268"/>
    </location>
</feature>
<dbReference type="GO" id="GO:0016787">
    <property type="term" value="F:hydrolase activity"/>
    <property type="evidence" value="ECO:0007669"/>
    <property type="project" value="InterPro"/>
</dbReference>
<dbReference type="InterPro" id="IPR002925">
    <property type="entry name" value="Dienelactn_hydro"/>
</dbReference>
<dbReference type="OrthoDB" id="10019231at2759"/>
<name>A0A9P5YRZ2_9AGAR</name>
<accession>A0A9P5YRZ2</accession>
<dbReference type="Gene3D" id="3.40.50.1820">
    <property type="entry name" value="alpha/beta hydrolase"/>
    <property type="match status" value="1"/>
</dbReference>
<dbReference type="InterPro" id="IPR029058">
    <property type="entry name" value="AB_hydrolase_fold"/>
</dbReference>
<comment type="caution">
    <text evidence="2">The sequence shown here is derived from an EMBL/GenBank/DDBJ whole genome shotgun (WGS) entry which is preliminary data.</text>
</comment>
<evidence type="ECO:0000313" key="3">
    <source>
        <dbReference type="Proteomes" id="UP000807469"/>
    </source>
</evidence>